<comment type="subcellular location">
    <subcellularLocation>
        <location evidence="1">Cell membrane</location>
        <topology evidence="1">Multi-pass membrane protein</topology>
    </subcellularLocation>
</comment>
<name>A0A2N7W817_9BURK</name>
<accession>A0A2N7W817</accession>
<evidence type="ECO:0000256" key="1">
    <source>
        <dbReference type="ARBA" id="ARBA00004651"/>
    </source>
</evidence>
<evidence type="ECO:0000256" key="5">
    <source>
        <dbReference type="ARBA" id="ARBA00023136"/>
    </source>
</evidence>
<feature type="transmembrane region" description="Helical" evidence="6">
    <location>
        <begin position="123"/>
        <end position="142"/>
    </location>
</feature>
<dbReference type="PANTHER" id="PTHR35007">
    <property type="entry name" value="INTEGRAL MEMBRANE PROTEIN-RELATED"/>
    <property type="match status" value="1"/>
</dbReference>
<dbReference type="InterPro" id="IPR018076">
    <property type="entry name" value="T2SS_GspF_dom"/>
</dbReference>
<organism evidence="8 11">
    <name type="scientific">Paraburkholderia rhynchosiae</name>
    <dbReference type="NCBI Taxonomy" id="487049"/>
    <lineage>
        <taxon>Bacteria</taxon>
        <taxon>Pseudomonadati</taxon>
        <taxon>Pseudomonadota</taxon>
        <taxon>Betaproteobacteria</taxon>
        <taxon>Burkholderiales</taxon>
        <taxon>Burkholderiaceae</taxon>
        <taxon>Paraburkholderia</taxon>
    </lineage>
</organism>
<dbReference type="InterPro" id="IPR042094">
    <property type="entry name" value="T2SS_GspF_sf"/>
</dbReference>
<reference evidence="9 10" key="1">
    <citation type="submission" date="2018-01" db="EMBL/GenBank/DDBJ databases">
        <title>Whole genome analyses suggest that Burkholderia sensu lato contains two further novel genera in the rhizoxinica-symbiotica group Mycetohabitans gen. nov., and Trinickia gen. nov.: implications for the evolution of diazotrophy and nodulation in the Burkholderiaceae.</title>
        <authorList>
            <person name="Estrada-de los Santos P."/>
            <person name="Palmer M."/>
            <person name="Chavez-Ramirez B."/>
            <person name="Beukes C."/>
            <person name="Steenkamp E.T."/>
            <person name="Hirsch A.M."/>
            <person name="Manyaka P."/>
            <person name="Maluk M."/>
            <person name="Lafos M."/>
            <person name="Crook M."/>
            <person name="Gross E."/>
            <person name="Simon M.F."/>
            <person name="Bueno dos Reis Junior F."/>
            <person name="Poole P.S."/>
            <person name="Venter S.N."/>
            <person name="James E.K."/>
        </authorList>
    </citation>
    <scope>NUCLEOTIDE SEQUENCE [LARGE SCALE GENOMIC DNA]</scope>
    <source>
        <strain evidence="9 10">WSM 3937</strain>
    </source>
</reference>
<reference evidence="8 11" key="2">
    <citation type="submission" date="2020-04" db="EMBL/GenBank/DDBJ databases">
        <authorList>
            <person name="De Canck E."/>
        </authorList>
    </citation>
    <scope>NUCLEOTIDE SEQUENCE [LARGE SCALE GENOMIC DNA]</scope>
    <source>
        <strain evidence="8 11">LMG 27174</strain>
    </source>
</reference>
<keyword evidence="2" id="KW-1003">Cell membrane</keyword>
<evidence type="ECO:0000313" key="8">
    <source>
        <dbReference type="EMBL" id="CAB3734489.1"/>
    </source>
</evidence>
<dbReference type="Pfam" id="PF00482">
    <property type="entry name" value="T2SSF"/>
    <property type="match status" value="1"/>
</dbReference>
<dbReference type="Proteomes" id="UP000494205">
    <property type="component" value="Unassembled WGS sequence"/>
</dbReference>
<evidence type="ECO:0000256" key="2">
    <source>
        <dbReference type="ARBA" id="ARBA00022475"/>
    </source>
</evidence>
<feature type="transmembrane region" description="Helical" evidence="6">
    <location>
        <begin position="99"/>
        <end position="117"/>
    </location>
</feature>
<evidence type="ECO:0000256" key="6">
    <source>
        <dbReference type="SAM" id="Phobius"/>
    </source>
</evidence>
<feature type="transmembrane region" description="Helical" evidence="6">
    <location>
        <begin position="268"/>
        <end position="288"/>
    </location>
</feature>
<evidence type="ECO:0000259" key="7">
    <source>
        <dbReference type="Pfam" id="PF00482"/>
    </source>
</evidence>
<feature type="domain" description="Type II secretion system protein GspF" evidence="7">
    <location>
        <begin position="160"/>
        <end position="283"/>
    </location>
</feature>
<keyword evidence="4 6" id="KW-1133">Transmembrane helix</keyword>
<feature type="transmembrane region" description="Helical" evidence="6">
    <location>
        <begin position="6"/>
        <end position="27"/>
    </location>
</feature>
<evidence type="ECO:0000256" key="4">
    <source>
        <dbReference type="ARBA" id="ARBA00022989"/>
    </source>
</evidence>
<keyword evidence="10" id="KW-1185">Reference proteome</keyword>
<keyword evidence="3 6" id="KW-0812">Transmembrane</keyword>
<gene>
    <name evidence="9" type="ORF">C0Z16_28890</name>
    <name evidence="8" type="ORF">LMG27174_06119</name>
</gene>
<evidence type="ECO:0000313" key="10">
    <source>
        <dbReference type="Proteomes" id="UP000235659"/>
    </source>
</evidence>
<dbReference type="GO" id="GO:0005886">
    <property type="term" value="C:plasma membrane"/>
    <property type="evidence" value="ECO:0007669"/>
    <property type="project" value="UniProtKB-SubCell"/>
</dbReference>
<dbReference type="EMBL" id="CADIJZ010000031">
    <property type="protein sequence ID" value="CAB3734489.1"/>
    <property type="molecule type" value="Genomic_DNA"/>
</dbReference>
<dbReference type="EMBL" id="PNXY01000028">
    <property type="protein sequence ID" value="PMS25553.1"/>
    <property type="molecule type" value="Genomic_DNA"/>
</dbReference>
<keyword evidence="5 6" id="KW-0472">Membrane</keyword>
<dbReference type="RefSeq" id="WP_102635479.1">
    <property type="nucleotide sequence ID" value="NZ_CADIJZ010000031.1"/>
</dbReference>
<dbReference type="PANTHER" id="PTHR35007:SF1">
    <property type="entry name" value="PILUS ASSEMBLY PROTEIN"/>
    <property type="match status" value="1"/>
</dbReference>
<evidence type="ECO:0000256" key="3">
    <source>
        <dbReference type="ARBA" id="ARBA00022692"/>
    </source>
</evidence>
<sequence>MNPIFYAFAFLLFIAVVLGIEGLYQWWNSHHGPAARRLDQRIRALSAGANVQAERLSILKERMLSGSAPIHALMMRIPRIQTIDRTILQSGLNLTVGRLVTHSVVAVTVVLLAAGLAPVHVPTLVTALAGVVAFVFPTLRMLRCRSKRLRILERQLPEATDMISRALRAGHSFSSALGMLGDEFAEPTAGEFRIVFDEINYGVTLNEALMNLATRVPVRDLRYFVIAVLIQRETGGNLAEILDNIASLVRARLQLFDKVRVLSAEGRLSGWILALLPFVTAGAMQVVNPTFFAVLWEDPAGLQVVEMMLVSMVMGVLWMRRIVRIRV</sequence>
<dbReference type="AlphaFoldDB" id="A0A2N7W817"/>
<evidence type="ECO:0000313" key="9">
    <source>
        <dbReference type="EMBL" id="PMS25553.1"/>
    </source>
</evidence>
<dbReference type="OrthoDB" id="597333at2"/>
<evidence type="ECO:0000313" key="11">
    <source>
        <dbReference type="Proteomes" id="UP000494205"/>
    </source>
</evidence>
<feature type="transmembrane region" description="Helical" evidence="6">
    <location>
        <begin position="300"/>
        <end position="319"/>
    </location>
</feature>
<proteinExistence type="predicted"/>
<dbReference type="Gene3D" id="1.20.81.30">
    <property type="entry name" value="Type II secretion system (T2SS), domain F"/>
    <property type="match status" value="1"/>
</dbReference>
<protein>
    <submittedName>
        <fullName evidence="9">Pilus assembly protein TadB</fullName>
    </submittedName>
</protein>
<dbReference type="Proteomes" id="UP000235659">
    <property type="component" value="Unassembled WGS sequence"/>
</dbReference>